<name>A0A495BE59_VOGIN</name>
<feature type="active site" evidence="4">
    <location>
        <position position="278"/>
    </location>
</feature>
<dbReference type="Pfam" id="PF00171">
    <property type="entry name" value="Aldedh"/>
    <property type="match status" value="1"/>
</dbReference>
<organism evidence="7 8">
    <name type="scientific">Vogesella indigofera</name>
    <name type="common">Pseudomonas indigofera</name>
    <dbReference type="NCBI Taxonomy" id="45465"/>
    <lineage>
        <taxon>Bacteria</taxon>
        <taxon>Pseudomonadati</taxon>
        <taxon>Pseudomonadota</taxon>
        <taxon>Betaproteobacteria</taxon>
        <taxon>Neisseriales</taxon>
        <taxon>Chromobacteriaceae</taxon>
        <taxon>Vogesella</taxon>
    </lineage>
</organism>
<dbReference type="CDD" id="cd07095">
    <property type="entry name" value="ALDH_SGSD_AstD"/>
    <property type="match status" value="1"/>
</dbReference>
<dbReference type="NCBIfam" id="TIGR03240">
    <property type="entry name" value="arg_catab_astD"/>
    <property type="match status" value="1"/>
</dbReference>
<feature type="active site" evidence="4 5">
    <location>
        <position position="244"/>
    </location>
</feature>
<evidence type="ECO:0000256" key="4">
    <source>
        <dbReference type="HAMAP-Rule" id="MF_01174"/>
    </source>
</evidence>
<comment type="pathway">
    <text evidence="4">Amino-acid degradation; L-arginine degradation via AST pathway; L-glutamate and succinate from L-arginine: step 4/5.</text>
</comment>
<reference evidence="7 8" key="1">
    <citation type="submission" date="2018-10" db="EMBL/GenBank/DDBJ databases">
        <title>Genomic Encyclopedia of Type Strains, Phase IV (KMG-IV): sequencing the most valuable type-strain genomes for metagenomic binning, comparative biology and taxonomic classification.</title>
        <authorList>
            <person name="Goeker M."/>
        </authorList>
    </citation>
    <scope>NUCLEOTIDE SEQUENCE [LARGE SCALE GENOMIC DNA]</scope>
    <source>
        <strain evidence="7 8">DSM 3303</strain>
    </source>
</reference>
<evidence type="ECO:0000256" key="3">
    <source>
        <dbReference type="ARBA" id="ARBA00023027"/>
    </source>
</evidence>
<dbReference type="SUPFAM" id="SSF53720">
    <property type="entry name" value="ALDH-like"/>
    <property type="match status" value="1"/>
</dbReference>
<comment type="similarity">
    <text evidence="4">Belongs to the aldehyde dehydrogenase family. AstD subfamily.</text>
</comment>
<evidence type="ECO:0000313" key="7">
    <source>
        <dbReference type="EMBL" id="RKQ57985.1"/>
    </source>
</evidence>
<dbReference type="PROSITE" id="PS00687">
    <property type="entry name" value="ALDEHYDE_DEHYDR_GLU"/>
    <property type="match status" value="1"/>
</dbReference>
<evidence type="ECO:0000256" key="5">
    <source>
        <dbReference type="PROSITE-ProRule" id="PRU10007"/>
    </source>
</evidence>
<dbReference type="GO" id="GO:0043824">
    <property type="term" value="F:succinylglutamate-semialdehyde dehydrogenase activity"/>
    <property type="evidence" value="ECO:0007669"/>
    <property type="project" value="UniProtKB-EC"/>
</dbReference>
<gene>
    <name evidence="4" type="primary">astD</name>
    <name evidence="7" type="ORF">C8E02_2298</name>
</gene>
<dbReference type="InterPro" id="IPR016161">
    <property type="entry name" value="Ald_DH/histidinol_DH"/>
</dbReference>
<dbReference type="GO" id="GO:0019544">
    <property type="term" value="P:L-arginine catabolic process to L-glutamate"/>
    <property type="evidence" value="ECO:0007669"/>
    <property type="project" value="UniProtKB-UniRule"/>
</dbReference>
<dbReference type="UniPathway" id="UPA00185">
    <property type="reaction ID" value="UER00282"/>
</dbReference>
<sequence>MSQLFIDGAWTSGRGASFVSLNPANGQPVWEGHAASAADIGAAFAAARRAFDDWRCRSLDERIALVRRFAEVLGEHKEEMARAIGVETGKPLWESRQEVAAMVGKIDISIRAYNERTGEKRGELAGDATVLRHRPHGVLAVYGPYNFPGHLPNGHIVPALIAGNTILFKPSELTPLVAELTVKLWEKAGAPAGVINLLQGERDTGIALAQHPMLDGLLFTGSSATGVALHKQFAGRPGFMLALEMGGNNPMVVAEVDNLDGAVHHAIQSSFLSAGQRCTCARRLLVPHGEFGDRFIARFAEVAAKLTIGDYDAEQQPFMGAMVSLKAAQGMLAAQDKLLAMGAKSILAMRQLQDGKAFVTPAILDVTAIAGQLPDEEYFGPLSQIIRYHDFDEALQIANRTQYGLSAALLADDAALWQRFNQDIRAGVVNWNKPTNGASSAAPFGGTGLSGNHRPGAFYAADYCAYPMASVEAGELTLPAQLSPGMTF</sequence>
<dbReference type="InterPro" id="IPR016162">
    <property type="entry name" value="Ald_DH_N"/>
</dbReference>
<dbReference type="Proteomes" id="UP000279384">
    <property type="component" value="Unassembled WGS sequence"/>
</dbReference>
<dbReference type="RefSeq" id="WP_120810840.1">
    <property type="nucleotide sequence ID" value="NZ_RBID01000015.1"/>
</dbReference>
<dbReference type="GO" id="GO:0019545">
    <property type="term" value="P:L-arginine catabolic process to succinate"/>
    <property type="evidence" value="ECO:0007669"/>
    <property type="project" value="UniProtKB-UniRule"/>
</dbReference>
<keyword evidence="2 4" id="KW-0560">Oxidoreductase</keyword>
<evidence type="ECO:0000313" key="8">
    <source>
        <dbReference type="Proteomes" id="UP000279384"/>
    </source>
</evidence>
<dbReference type="InterPro" id="IPR029510">
    <property type="entry name" value="Ald_DH_CS_GLU"/>
</dbReference>
<dbReference type="InterPro" id="IPR016160">
    <property type="entry name" value="Ald_DH_CS_CYS"/>
</dbReference>
<feature type="binding site" evidence="4">
    <location>
        <begin position="221"/>
        <end position="226"/>
    </location>
    <ligand>
        <name>NAD(+)</name>
        <dbReference type="ChEBI" id="CHEBI:57540"/>
    </ligand>
</feature>
<comment type="catalytic activity">
    <reaction evidence="4">
        <text>N-succinyl-L-glutamate 5-semialdehyde + NAD(+) + H2O = N-succinyl-L-glutamate + NADH + 2 H(+)</text>
        <dbReference type="Rhea" id="RHEA:10812"/>
        <dbReference type="ChEBI" id="CHEBI:15377"/>
        <dbReference type="ChEBI" id="CHEBI:15378"/>
        <dbReference type="ChEBI" id="CHEBI:57540"/>
        <dbReference type="ChEBI" id="CHEBI:57945"/>
        <dbReference type="ChEBI" id="CHEBI:58520"/>
        <dbReference type="ChEBI" id="CHEBI:58763"/>
        <dbReference type="EC" id="1.2.1.71"/>
    </reaction>
</comment>
<protein>
    <recommendedName>
        <fullName evidence="4">N-succinylglutamate 5-semialdehyde dehydrogenase</fullName>
        <ecNumber evidence="4">1.2.1.71</ecNumber>
    </recommendedName>
    <alternativeName>
        <fullName evidence="4">Succinylglutamic semialdehyde dehydrogenase</fullName>
        <shortName evidence="4">SGSD</shortName>
    </alternativeName>
</protein>
<dbReference type="FunFam" id="3.40.605.10:FF:000010">
    <property type="entry name" value="N-succinylglutamate 5-semialdehyde dehydrogenase"/>
    <property type="match status" value="1"/>
</dbReference>
<dbReference type="Gene3D" id="3.40.309.10">
    <property type="entry name" value="Aldehyde Dehydrogenase, Chain A, domain 2"/>
    <property type="match status" value="1"/>
</dbReference>
<dbReference type="PANTHER" id="PTHR11699">
    <property type="entry name" value="ALDEHYDE DEHYDROGENASE-RELATED"/>
    <property type="match status" value="1"/>
</dbReference>
<dbReference type="NCBIfam" id="NF006992">
    <property type="entry name" value="PRK09457.1"/>
    <property type="match status" value="1"/>
</dbReference>
<evidence type="ECO:0000256" key="1">
    <source>
        <dbReference type="ARBA" id="ARBA00022503"/>
    </source>
</evidence>
<dbReference type="AlphaFoldDB" id="A0A495BE59"/>
<dbReference type="EC" id="1.2.1.71" evidence="4"/>
<dbReference type="Gene3D" id="3.40.605.10">
    <property type="entry name" value="Aldehyde Dehydrogenase, Chain A, domain 1"/>
    <property type="match status" value="1"/>
</dbReference>
<evidence type="ECO:0000259" key="6">
    <source>
        <dbReference type="Pfam" id="PF00171"/>
    </source>
</evidence>
<dbReference type="EMBL" id="RBID01000015">
    <property type="protein sequence ID" value="RKQ57985.1"/>
    <property type="molecule type" value="Genomic_DNA"/>
</dbReference>
<accession>A0A495BE59</accession>
<feature type="domain" description="Aldehyde dehydrogenase" evidence="6">
    <location>
        <begin position="10"/>
        <end position="462"/>
    </location>
</feature>
<dbReference type="InterPro" id="IPR015590">
    <property type="entry name" value="Aldehyde_DH_dom"/>
</dbReference>
<dbReference type="InterPro" id="IPR017649">
    <property type="entry name" value="SuccinylGlu_semiald_DH_AstD"/>
</dbReference>
<dbReference type="HAMAP" id="MF_01174">
    <property type="entry name" value="Aldedh_AstD"/>
    <property type="match status" value="1"/>
</dbReference>
<proteinExistence type="inferred from homology"/>
<evidence type="ECO:0000256" key="2">
    <source>
        <dbReference type="ARBA" id="ARBA00023002"/>
    </source>
</evidence>
<keyword evidence="3 4" id="KW-0520">NAD</keyword>
<dbReference type="InterPro" id="IPR016163">
    <property type="entry name" value="Ald_DH_C"/>
</dbReference>
<comment type="caution">
    <text evidence="7">The sequence shown here is derived from an EMBL/GenBank/DDBJ whole genome shotgun (WGS) entry which is preliminary data.</text>
</comment>
<comment type="function">
    <text evidence="4">Catalyzes the NAD-dependent reduction of succinylglutamate semialdehyde into succinylglutamate.</text>
</comment>
<keyword evidence="1 4" id="KW-0056">Arginine metabolism</keyword>
<dbReference type="PROSITE" id="PS00070">
    <property type="entry name" value="ALDEHYDE_DEHYDR_CYS"/>
    <property type="match status" value="1"/>
</dbReference>